<proteinExistence type="predicted"/>
<evidence type="ECO:0000313" key="2">
    <source>
        <dbReference type="EMBL" id="SUZ79218.1"/>
    </source>
</evidence>
<dbReference type="AlphaFoldDB" id="A0A381QJY3"/>
<accession>A0A381QJY3</accession>
<gene>
    <name evidence="2" type="ORF">METZ01_LOCUS32072</name>
</gene>
<dbReference type="EMBL" id="UINC01001378">
    <property type="protein sequence ID" value="SUZ79218.1"/>
    <property type="molecule type" value="Genomic_DNA"/>
</dbReference>
<reference evidence="2" key="1">
    <citation type="submission" date="2018-05" db="EMBL/GenBank/DDBJ databases">
        <authorList>
            <person name="Lanie J.A."/>
            <person name="Ng W.-L."/>
            <person name="Kazmierczak K.M."/>
            <person name="Andrzejewski T.M."/>
            <person name="Davidsen T.M."/>
            <person name="Wayne K.J."/>
            <person name="Tettelin H."/>
            <person name="Glass J.I."/>
            <person name="Rusch D."/>
            <person name="Podicherti R."/>
            <person name="Tsui H.-C.T."/>
            <person name="Winkler M.E."/>
        </authorList>
    </citation>
    <scope>NUCLEOTIDE SEQUENCE</scope>
</reference>
<dbReference type="InterPro" id="IPR018699">
    <property type="entry name" value="DUF2203"/>
</dbReference>
<keyword evidence="1" id="KW-0175">Coiled coil</keyword>
<organism evidence="2">
    <name type="scientific">marine metagenome</name>
    <dbReference type="NCBI Taxonomy" id="408172"/>
    <lineage>
        <taxon>unclassified sequences</taxon>
        <taxon>metagenomes</taxon>
        <taxon>ecological metagenomes</taxon>
    </lineage>
</organism>
<dbReference type="Pfam" id="PF09969">
    <property type="entry name" value="DUF2203"/>
    <property type="match status" value="1"/>
</dbReference>
<evidence type="ECO:0000256" key="1">
    <source>
        <dbReference type="SAM" id="Coils"/>
    </source>
</evidence>
<sequence length="145" mass="16636">MGASVQSNAVRLFTPREANAMLPALQPLLIELADRHAEREQLEELLIEVEQDTKSRESMRDRIELEVRLDENLAELKQLFEALARHGVEVKDPAIGLIDFHAQRGAELVYLCYKLGEPEVTHWHPLDDGYRGRKPLESEPEMLKI</sequence>
<evidence type="ECO:0008006" key="3">
    <source>
        <dbReference type="Google" id="ProtNLM"/>
    </source>
</evidence>
<protein>
    <recommendedName>
        <fullName evidence="3">DUF2203 domain-containing protein</fullName>
    </recommendedName>
</protein>
<dbReference type="PIRSF" id="PIRSF016498">
    <property type="entry name" value="UCP016498"/>
    <property type="match status" value="1"/>
</dbReference>
<feature type="coiled-coil region" evidence="1">
    <location>
        <begin position="32"/>
        <end position="62"/>
    </location>
</feature>
<name>A0A381QJY3_9ZZZZ</name>